<dbReference type="VEuPathDB" id="FungiDB:SPRG_10794"/>
<feature type="repeat" description="ANK" evidence="3">
    <location>
        <begin position="165"/>
        <end position="197"/>
    </location>
</feature>
<dbReference type="RefSeq" id="XP_012205747.1">
    <property type="nucleotide sequence ID" value="XM_012350357.1"/>
</dbReference>
<evidence type="ECO:0000256" key="1">
    <source>
        <dbReference type="ARBA" id="ARBA00022737"/>
    </source>
</evidence>
<dbReference type="GO" id="GO:0005634">
    <property type="term" value="C:nucleus"/>
    <property type="evidence" value="ECO:0007669"/>
    <property type="project" value="TreeGrafter"/>
</dbReference>
<dbReference type="Pfam" id="PF00023">
    <property type="entry name" value="Ank"/>
    <property type="match status" value="1"/>
</dbReference>
<dbReference type="OrthoDB" id="366390at2759"/>
<gene>
    <name evidence="4" type="ORF">SPRG_10794</name>
</gene>
<name>A0A067BYJ9_SAPPC</name>
<dbReference type="InterPro" id="IPR050663">
    <property type="entry name" value="Ankyrin-SOCS_Box"/>
</dbReference>
<feature type="repeat" description="ANK" evidence="3">
    <location>
        <begin position="232"/>
        <end position="259"/>
    </location>
</feature>
<feature type="repeat" description="ANK" evidence="3">
    <location>
        <begin position="198"/>
        <end position="230"/>
    </location>
</feature>
<dbReference type="InterPro" id="IPR002110">
    <property type="entry name" value="Ankyrin_rpt"/>
</dbReference>
<keyword evidence="2 3" id="KW-0040">ANK repeat</keyword>
<dbReference type="SUPFAM" id="SSF48403">
    <property type="entry name" value="Ankyrin repeat"/>
    <property type="match status" value="1"/>
</dbReference>
<dbReference type="AlphaFoldDB" id="A0A067BYJ9"/>
<dbReference type="PANTHER" id="PTHR24193:SF121">
    <property type="entry name" value="ADA2A-CONTAINING COMPLEX COMPONENT 3, ISOFORM D"/>
    <property type="match status" value="1"/>
</dbReference>
<dbReference type="PROSITE" id="PS50088">
    <property type="entry name" value="ANK_REPEAT"/>
    <property type="match status" value="3"/>
</dbReference>
<evidence type="ECO:0000313" key="5">
    <source>
        <dbReference type="Proteomes" id="UP000030745"/>
    </source>
</evidence>
<dbReference type="GO" id="GO:0000976">
    <property type="term" value="F:transcription cis-regulatory region binding"/>
    <property type="evidence" value="ECO:0007669"/>
    <property type="project" value="TreeGrafter"/>
</dbReference>
<sequence>MASVLACAKGALRLDLPSHFLTLSSFLYRLQIQTFGDAPWAKLRMIQRIYFAKDDIFVHDARFLGPAKVDNDGVLAWDIAWPTNPFKARIDRGGFRQRDEPVRSDIFFFVNDRFLAHHRTLFRFISPRVANAILLQRVEDNAPLDSVRRALHQAAFNLRPPCVPDAPQLLHTAANHRACSTLQLLLAHGADINSIDLANHTVLHHAVQKNDFDMAWFFLEQGARVDGAVNTTALTPLQVAIMGGNMRMVELLLEAGATIGPACALRLETPCDVLHCDHATALQWAYVWRQPEIASLLLRKGADVNDNRGAYPQHSILANCIMSLQGDERMAHVSALLEHGAAASIHRPNKVARGLLSYVV</sequence>
<protein>
    <submittedName>
        <fullName evidence="4">Uncharacterized protein</fullName>
    </submittedName>
</protein>
<dbReference type="PANTHER" id="PTHR24193">
    <property type="entry name" value="ANKYRIN REPEAT PROTEIN"/>
    <property type="match status" value="1"/>
</dbReference>
<dbReference type="InterPro" id="IPR036770">
    <property type="entry name" value="Ankyrin_rpt-contain_sf"/>
</dbReference>
<evidence type="ECO:0000256" key="2">
    <source>
        <dbReference type="ARBA" id="ARBA00023043"/>
    </source>
</evidence>
<evidence type="ECO:0000313" key="4">
    <source>
        <dbReference type="EMBL" id="KDO23599.1"/>
    </source>
</evidence>
<dbReference type="GO" id="GO:0045944">
    <property type="term" value="P:positive regulation of transcription by RNA polymerase II"/>
    <property type="evidence" value="ECO:0007669"/>
    <property type="project" value="TreeGrafter"/>
</dbReference>
<dbReference type="SMART" id="SM00248">
    <property type="entry name" value="ANK"/>
    <property type="match status" value="4"/>
</dbReference>
<dbReference type="GeneID" id="24132884"/>
<proteinExistence type="predicted"/>
<organism evidence="4 5">
    <name type="scientific">Saprolegnia parasitica (strain CBS 223.65)</name>
    <dbReference type="NCBI Taxonomy" id="695850"/>
    <lineage>
        <taxon>Eukaryota</taxon>
        <taxon>Sar</taxon>
        <taxon>Stramenopiles</taxon>
        <taxon>Oomycota</taxon>
        <taxon>Saprolegniomycetes</taxon>
        <taxon>Saprolegniales</taxon>
        <taxon>Saprolegniaceae</taxon>
        <taxon>Saprolegnia</taxon>
    </lineage>
</organism>
<dbReference type="Pfam" id="PF12796">
    <property type="entry name" value="Ank_2"/>
    <property type="match status" value="1"/>
</dbReference>
<evidence type="ECO:0000256" key="3">
    <source>
        <dbReference type="PROSITE-ProRule" id="PRU00023"/>
    </source>
</evidence>
<dbReference type="PROSITE" id="PS50297">
    <property type="entry name" value="ANK_REP_REGION"/>
    <property type="match status" value="2"/>
</dbReference>
<dbReference type="KEGG" id="spar:SPRG_10794"/>
<accession>A0A067BYJ9</accession>
<keyword evidence="5" id="KW-1185">Reference proteome</keyword>
<dbReference type="Proteomes" id="UP000030745">
    <property type="component" value="Unassembled WGS sequence"/>
</dbReference>
<reference evidence="4 5" key="1">
    <citation type="journal article" date="2013" name="PLoS Genet.">
        <title>Distinctive expansion of potential virulence genes in the genome of the oomycete fish pathogen Saprolegnia parasitica.</title>
        <authorList>
            <person name="Jiang R.H."/>
            <person name="de Bruijn I."/>
            <person name="Haas B.J."/>
            <person name="Belmonte R."/>
            <person name="Lobach L."/>
            <person name="Christie J."/>
            <person name="van den Ackerveken G."/>
            <person name="Bottin A."/>
            <person name="Bulone V."/>
            <person name="Diaz-Moreno S.M."/>
            <person name="Dumas B."/>
            <person name="Fan L."/>
            <person name="Gaulin E."/>
            <person name="Govers F."/>
            <person name="Grenville-Briggs L.J."/>
            <person name="Horner N.R."/>
            <person name="Levin J.Z."/>
            <person name="Mammella M."/>
            <person name="Meijer H.J."/>
            <person name="Morris P."/>
            <person name="Nusbaum C."/>
            <person name="Oome S."/>
            <person name="Phillips A.J."/>
            <person name="van Rooyen D."/>
            <person name="Rzeszutek E."/>
            <person name="Saraiva M."/>
            <person name="Secombes C.J."/>
            <person name="Seidl M.F."/>
            <person name="Snel B."/>
            <person name="Stassen J.H."/>
            <person name="Sykes S."/>
            <person name="Tripathy S."/>
            <person name="van den Berg H."/>
            <person name="Vega-Arreguin J.C."/>
            <person name="Wawra S."/>
            <person name="Young S.K."/>
            <person name="Zeng Q."/>
            <person name="Dieguez-Uribeondo J."/>
            <person name="Russ C."/>
            <person name="Tyler B.M."/>
            <person name="van West P."/>
        </authorList>
    </citation>
    <scope>NUCLEOTIDE SEQUENCE [LARGE SCALE GENOMIC DNA]</scope>
    <source>
        <strain evidence="4 5">CBS 223.65</strain>
    </source>
</reference>
<keyword evidence="1" id="KW-0677">Repeat</keyword>
<dbReference type="Gene3D" id="1.25.40.20">
    <property type="entry name" value="Ankyrin repeat-containing domain"/>
    <property type="match status" value="1"/>
</dbReference>
<dbReference type="EMBL" id="KK583252">
    <property type="protein sequence ID" value="KDO23599.1"/>
    <property type="molecule type" value="Genomic_DNA"/>
</dbReference>